<dbReference type="AlphaFoldDB" id="A0AAV5K210"/>
<comment type="caution">
    <text evidence="1">The sequence shown here is derived from an EMBL/GenBank/DDBJ whole genome shotgun (WGS) entry which is preliminary data.</text>
</comment>
<organism evidence="1 2">
    <name type="scientific">Rubroshorea leprosula</name>
    <dbReference type="NCBI Taxonomy" id="152421"/>
    <lineage>
        <taxon>Eukaryota</taxon>
        <taxon>Viridiplantae</taxon>
        <taxon>Streptophyta</taxon>
        <taxon>Embryophyta</taxon>
        <taxon>Tracheophyta</taxon>
        <taxon>Spermatophyta</taxon>
        <taxon>Magnoliopsida</taxon>
        <taxon>eudicotyledons</taxon>
        <taxon>Gunneridae</taxon>
        <taxon>Pentapetalae</taxon>
        <taxon>rosids</taxon>
        <taxon>malvids</taxon>
        <taxon>Malvales</taxon>
        <taxon>Dipterocarpaceae</taxon>
        <taxon>Rubroshorea</taxon>
    </lineage>
</organism>
<dbReference type="Proteomes" id="UP001054252">
    <property type="component" value="Unassembled WGS sequence"/>
</dbReference>
<evidence type="ECO:0000313" key="1">
    <source>
        <dbReference type="EMBL" id="GKV17647.1"/>
    </source>
</evidence>
<reference evidence="1 2" key="1">
    <citation type="journal article" date="2021" name="Commun. Biol.">
        <title>The genome of Shorea leprosula (Dipterocarpaceae) highlights the ecological relevance of drought in aseasonal tropical rainforests.</title>
        <authorList>
            <person name="Ng K.K.S."/>
            <person name="Kobayashi M.J."/>
            <person name="Fawcett J.A."/>
            <person name="Hatakeyama M."/>
            <person name="Paape T."/>
            <person name="Ng C.H."/>
            <person name="Ang C.C."/>
            <person name="Tnah L.H."/>
            <person name="Lee C.T."/>
            <person name="Nishiyama T."/>
            <person name="Sese J."/>
            <person name="O'Brien M.J."/>
            <person name="Copetti D."/>
            <person name="Mohd Noor M.I."/>
            <person name="Ong R.C."/>
            <person name="Putra M."/>
            <person name="Sireger I.Z."/>
            <person name="Indrioko S."/>
            <person name="Kosugi Y."/>
            <person name="Izuno A."/>
            <person name="Isagi Y."/>
            <person name="Lee S.L."/>
            <person name="Shimizu K.K."/>
        </authorList>
    </citation>
    <scope>NUCLEOTIDE SEQUENCE [LARGE SCALE GENOMIC DNA]</scope>
    <source>
        <strain evidence="1">214</strain>
    </source>
</reference>
<proteinExistence type="predicted"/>
<name>A0AAV5K210_9ROSI</name>
<sequence length="52" mass="5937">MESPKVLNQPATPILIFFLTVSLMLSASVSETYDYLQYVVQWQPARTTCEIL</sequence>
<accession>A0AAV5K210</accession>
<protein>
    <submittedName>
        <fullName evidence="1">Uncharacterized protein</fullName>
    </submittedName>
</protein>
<keyword evidence="2" id="KW-1185">Reference proteome</keyword>
<evidence type="ECO:0000313" key="2">
    <source>
        <dbReference type="Proteomes" id="UP001054252"/>
    </source>
</evidence>
<dbReference type="EMBL" id="BPVZ01000048">
    <property type="protein sequence ID" value="GKV17647.1"/>
    <property type="molecule type" value="Genomic_DNA"/>
</dbReference>
<gene>
    <name evidence="1" type="ORF">SLEP1_g28121</name>
</gene>